<dbReference type="InterPro" id="IPR002067">
    <property type="entry name" value="MCP"/>
</dbReference>
<keyword evidence="6 7" id="KW-0472">Membrane</keyword>
<dbReference type="PROSITE" id="PS50920">
    <property type="entry name" value="SOLCAR"/>
    <property type="match status" value="3"/>
</dbReference>
<dbReference type="STRING" id="400682.A0A1X7VUG8"/>
<dbReference type="OrthoDB" id="270584at2759"/>
<dbReference type="Pfam" id="PF00153">
    <property type="entry name" value="Mito_carr"/>
    <property type="match status" value="3"/>
</dbReference>
<evidence type="ECO:0000256" key="3">
    <source>
        <dbReference type="ARBA" id="ARBA00022448"/>
    </source>
</evidence>
<comment type="subcellular location">
    <subcellularLocation>
        <location evidence="1">Membrane</location>
        <topology evidence="1">Multi-pass membrane protein</topology>
    </subcellularLocation>
</comment>
<feature type="repeat" description="Solcar" evidence="7">
    <location>
        <begin position="62"/>
        <end position="148"/>
    </location>
</feature>
<dbReference type="InterPro" id="IPR018108">
    <property type="entry name" value="MCP_transmembrane"/>
</dbReference>
<protein>
    <recommendedName>
        <fullName evidence="10">Mitochondrial coenzyme A transporter SLC25A42</fullName>
    </recommendedName>
</protein>
<evidence type="ECO:0000256" key="2">
    <source>
        <dbReference type="ARBA" id="ARBA00006375"/>
    </source>
</evidence>
<evidence type="ECO:0000256" key="4">
    <source>
        <dbReference type="ARBA" id="ARBA00022692"/>
    </source>
</evidence>
<evidence type="ECO:0000256" key="7">
    <source>
        <dbReference type="PROSITE-ProRule" id="PRU00282"/>
    </source>
</evidence>
<keyword evidence="4 7" id="KW-0812">Transmembrane</keyword>
<comment type="similarity">
    <text evidence="2 8">Belongs to the mitochondrial carrier (TC 2.A.29) family.</text>
</comment>
<dbReference type="GO" id="GO:0016020">
    <property type="term" value="C:membrane"/>
    <property type="evidence" value="ECO:0007669"/>
    <property type="project" value="UniProtKB-SubCell"/>
</dbReference>
<evidence type="ECO:0008006" key="10">
    <source>
        <dbReference type="Google" id="ProtNLM"/>
    </source>
</evidence>
<dbReference type="AlphaFoldDB" id="A0A1X7VUG8"/>
<dbReference type="InterPro" id="IPR023395">
    <property type="entry name" value="MCP_dom_sf"/>
</dbReference>
<keyword evidence="5" id="KW-0677">Repeat</keyword>
<organism evidence="9">
    <name type="scientific">Amphimedon queenslandica</name>
    <name type="common">Sponge</name>
    <dbReference type="NCBI Taxonomy" id="400682"/>
    <lineage>
        <taxon>Eukaryota</taxon>
        <taxon>Metazoa</taxon>
        <taxon>Porifera</taxon>
        <taxon>Demospongiae</taxon>
        <taxon>Heteroscleromorpha</taxon>
        <taxon>Haplosclerida</taxon>
        <taxon>Niphatidae</taxon>
        <taxon>Amphimedon</taxon>
    </lineage>
</organism>
<dbReference type="Gene3D" id="1.50.40.10">
    <property type="entry name" value="Mitochondrial carrier domain"/>
    <property type="match status" value="1"/>
</dbReference>
<feature type="repeat" description="Solcar" evidence="7">
    <location>
        <begin position="168"/>
        <end position="255"/>
    </location>
</feature>
<evidence type="ECO:0000256" key="1">
    <source>
        <dbReference type="ARBA" id="ARBA00004141"/>
    </source>
</evidence>
<reference evidence="9" key="1">
    <citation type="submission" date="2017-05" db="UniProtKB">
        <authorList>
            <consortium name="EnsemblMetazoa"/>
        </authorList>
    </citation>
    <scope>IDENTIFICATION</scope>
</reference>
<name>A0A1X7VUG8_AMPQE</name>
<evidence type="ECO:0000256" key="8">
    <source>
        <dbReference type="RuleBase" id="RU000488"/>
    </source>
</evidence>
<dbReference type="EnsemblMetazoa" id="Aqu2.1.43514_001">
    <property type="protein sequence ID" value="Aqu2.1.43514_001"/>
    <property type="gene ID" value="Aqu2.1.43514"/>
</dbReference>
<evidence type="ECO:0000256" key="5">
    <source>
        <dbReference type="ARBA" id="ARBA00022737"/>
    </source>
</evidence>
<dbReference type="SUPFAM" id="SSF103506">
    <property type="entry name" value="Mitochondrial carrier"/>
    <property type="match status" value="1"/>
</dbReference>
<dbReference type="PANTHER" id="PTHR24089">
    <property type="entry name" value="SOLUTE CARRIER FAMILY 25"/>
    <property type="match status" value="1"/>
</dbReference>
<accession>A0A1X7VUG8</accession>
<keyword evidence="3 8" id="KW-0813">Transport</keyword>
<proteinExistence type="inferred from homology"/>
<evidence type="ECO:0000256" key="6">
    <source>
        <dbReference type="ARBA" id="ARBA00023136"/>
    </source>
</evidence>
<feature type="repeat" description="Solcar" evidence="7">
    <location>
        <begin position="264"/>
        <end position="352"/>
    </location>
</feature>
<dbReference type="InParanoid" id="A0A1X7VUG8"/>
<evidence type="ECO:0000313" key="9">
    <source>
        <dbReference type="EnsemblMetazoa" id="Aqu2.1.43514_001"/>
    </source>
</evidence>
<dbReference type="PRINTS" id="PR00926">
    <property type="entry name" value="MITOCARRIER"/>
</dbReference>
<dbReference type="OMA" id="VYERMKW"/>
<sequence length="361" mass="40281">MLVDSILIWEIFYRERAGPAGGVVMTTPTRCVNNMAGESQARLGQAQPVQQAMGNNREDTMTQVVNSFVAGAVAGAVAKTTIAPLDRTKIHFQVTDRRYRFSKALTFLQRTYTNDGFSTLWRGNSATLVRVVPYAAIQFASYEQYKMLLKPSSQQGGGGGGQKDDSVLPPVRRFLAGSFAGMTATTLTYPLDMIRARMAITKSEGNKRVSLLSISRIIVKNEGLFTLYRGLLPTVLGVLPYAGCSFFTYETLKDKYRQHYNEPPSPLFKIVAGAFAGLMGQTTSYPLDIVRRRMQTEGVLTQVKYPTIGQTALYVIRTEGLRGIYKGVTMNWIKGPLSVTISFNTYEYIKHFLEKYKVFER</sequence>
<dbReference type="eggNOG" id="KOG0752">
    <property type="taxonomic scope" value="Eukaryota"/>
</dbReference>
<dbReference type="GO" id="GO:0055085">
    <property type="term" value="P:transmembrane transport"/>
    <property type="evidence" value="ECO:0007669"/>
    <property type="project" value="InterPro"/>
</dbReference>